<dbReference type="Gene3D" id="3.40.190.290">
    <property type="match status" value="1"/>
</dbReference>
<proteinExistence type="inferred from homology"/>
<dbReference type="PANTHER" id="PTHR30419">
    <property type="entry name" value="HTH-TYPE TRANSCRIPTIONAL REGULATOR YBHD"/>
    <property type="match status" value="1"/>
</dbReference>
<dbReference type="GO" id="GO:0003677">
    <property type="term" value="F:DNA binding"/>
    <property type="evidence" value="ECO:0007669"/>
    <property type="project" value="UniProtKB-KW"/>
</dbReference>
<protein>
    <submittedName>
        <fullName evidence="6">DNA-binding transcriptional LysR family regulator</fullName>
    </submittedName>
</protein>
<evidence type="ECO:0000256" key="1">
    <source>
        <dbReference type="ARBA" id="ARBA00009437"/>
    </source>
</evidence>
<evidence type="ECO:0000313" key="6">
    <source>
        <dbReference type="EMBL" id="RZT95046.1"/>
    </source>
</evidence>
<dbReference type="InterPro" id="IPR000847">
    <property type="entry name" value="LysR_HTH_N"/>
</dbReference>
<keyword evidence="2" id="KW-0805">Transcription regulation</keyword>
<dbReference type="PROSITE" id="PS50931">
    <property type="entry name" value="HTH_LYSR"/>
    <property type="match status" value="1"/>
</dbReference>
<evidence type="ECO:0000259" key="5">
    <source>
        <dbReference type="PROSITE" id="PS50931"/>
    </source>
</evidence>
<dbReference type="OrthoDB" id="8673707at2"/>
<dbReference type="InterPro" id="IPR036388">
    <property type="entry name" value="WH-like_DNA-bd_sf"/>
</dbReference>
<dbReference type="InterPro" id="IPR005119">
    <property type="entry name" value="LysR_subst-bd"/>
</dbReference>
<feature type="domain" description="HTH lysR-type" evidence="5">
    <location>
        <begin position="1"/>
        <end position="58"/>
    </location>
</feature>
<dbReference type="InterPro" id="IPR050950">
    <property type="entry name" value="HTH-type_LysR_regulators"/>
</dbReference>
<name>A0A4Q7VG94_9BURK</name>
<comment type="similarity">
    <text evidence="1">Belongs to the LysR transcriptional regulatory family.</text>
</comment>
<dbReference type="Pfam" id="PF00126">
    <property type="entry name" value="HTH_1"/>
    <property type="match status" value="1"/>
</dbReference>
<gene>
    <name evidence="6" type="ORF">EV670_2793</name>
</gene>
<evidence type="ECO:0000256" key="4">
    <source>
        <dbReference type="ARBA" id="ARBA00023163"/>
    </source>
</evidence>
<organism evidence="6 7">
    <name type="scientific">Rivibacter subsaxonicus</name>
    <dbReference type="NCBI Taxonomy" id="457575"/>
    <lineage>
        <taxon>Bacteria</taxon>
        <taxon>Pseudomonadati</taxon>
        <taxon>Pseudomonadota</taxon>
        <taxon>Betaproteobacteria</taxon>
        <taxon>Burkholderiales</taxon>
        <taxon>Rivibacter</taxon>
    </lineage>
</organism>
<dbReference type="AlphaFoldDB" id="A0A4Q7VG94"/>
<dbReference type="PANTHER" id="PTHR30419:SF30">
    <property type="entry name" value="LYSR FAMILY TRANSCRIPTIONAL REGULATOR"/>
    <property type="match status" value="1"/>
</dbReference>
<dbReference type="SUPFAM" id="SSF46785">
    <property type="entry name" value="Winged helix' DNA-binding domain"/>
    <property type="match status" value="1"/>
</dbReference>
<dbReference type="GO" id="GO:0005829">
    <property type="term" value="C:cytosol"/>
    <property type="evidence" value="ECO:0007669"/>
    <property type="project" value="TreeGrafter"/>
</dbReference>
<dbReference type="GO" id="GO:0003700">
    <property type="term" value="F:DNA-binding transcription factor activity"/>
    <property type="evidence" value="ECO:0007669"/>
    <property type="project" value="InterPro"/>
</dbReference>
<sequence>MDLKRWTHVIAVADRRSFARAAEQVHISQPALTRSIQAAEAELGLRLFDRGTQEVLPTAAGEFVITRARQLIFNSRCLERDVELYLNRTLGDTAFGVGPFPAATFLPSLLAGLRRDFPGVNLRVEVSNWQLLLTRLREEDIEFFVAETRDLPADPRIDVRPLRKEPGGTYVRAGHPLAARKAVTLRQVWEYGVATVRLPQGVRAVLARLLEAGSPSELRLALECDDVDVLKAVALACDTVLAAPHAAVAAELASRTLRPLTVSGLPPLFSSMGVVTLRGRTPSPMADLVIRRLPADGATRQ</sequence>
<keyword evidence="3 6" id="KW-0238">DNA-binding</keyword>
<dbReference type="SUPFAM" id="SSF53850">
    <property type="entry name" value="Periplasmic binding protein-like II"/>
    <property type="match status" value="1"/>
</dbReference>
<dbReference type="Gene3D" id="1.10.10.10">
    <property type="entry name" value="Winged helix-like DNA-binding domain superfamily/Winged helix DNA-binding domain"/>
    <property type="match status" value="1"/>
</dbReference>
<evidence type="ECO:0000256" key="2">
    <source>
        <dbReference type="ARBA" id="ARBA00023015"/>
    </source>
</evidence>
<comment type="caution">
    <text evidence="6">The sequence shown here is derived from an EMBL/GenBank/DDBJ whole genome shotgun (WGS) entry which is preliminary data.</text>
</comment>
<dbReference type="RefSeq" id="WP_130433136.1">
    <property type="nucleotide sequence ID" value="NZ_SHKP01000007.1"/>
</dbReference>
<dbReference type="PRINTS" id="PR00039">
    <property type="entry name" value="HTHLYSR"/>
</dbReference>
<dbReference type="CDD" id="cd05466">
    <property type="entry name" value="PBP2_LTTR_substrate"/>
    <property type="match status" value="1"/>
</dbReference>
<dbReference type="Proteomes" id="UP000293671">
    <property type="component" value="Unassembled WGS sequence"/>
</dbReference>
<accession>A0A4Q7VG94</accession>
<keyword evidence="4" id="KW-0804">Transcription</keyword>
<evidence type="ECO:0000313" key="7">
    <source>
        <dbReference type="Proteomes" id="UP000293671"/>
    </source>
</evidence>
<keyword evidence="7" id="KW-1185">Reference proteome</keyword>
<dbReference type="EMBL" id="SHKP01000007">
    <property type="protein sequence ID" value="RZT95046.1"/>
    <property type="molecule type" value="Genomic_DNA"/>
</dbReference>
<reference evidence="6 7" key="1">
    <citation type="submission" date="2019-02" db="EMBL/GenBank/DDBJ databases">
        <title>Genomic Encyclopedia of Type Strains, Phase IV (KMG-IV): sequencing the most valuable type-strain genomes for metagenomic binning, comparative biology and taxonomic classification.</title>
        <authorList>
            <person name="Goeker M."/>
        </authorList>
    </citation>
    <scope>NUCLEOTIDE SEQUENCE [LARGE SCALE GENOMIC DNA]</scope>
    <source>
        <strain evidence="6 7">DSM 19570</strain>
    </source>
</reference>
<dbReference type="Pfam" id="PF03466">
    <property type="entry name" value="LysR_substrate"/>
    <property type="match status" value="1"/>
</dbReference>
<evidence type="ECO:0000256" key="3">
    <source>
        <dbReference type="ARBA" id="ARBA00023125"/>
    </source>
</evidence>
<dbReference type="InterPro" id="IPR036390">
    <property type="entry name" value="WH_DNA-bd_sf"/>
</dbReference>